<dbReference type="AlphaFoldDB" id="A0A5C6P4I1"/>
<name>A0A5C6P4I1_9TELE</name>
<reference evidence="3 4" key="1">
    <citation type="submission" date="2019-04" db="EMBL/GenBank/DDBJ databases">
        <title>Chromosome genome assembly for Takifugu flavidus.</title>
        <authorList>
            <person name="Xiao S."/>
        </authorList>
    </citation>
    <scope>NUCLEOTIDE SEQUENCE [LARGE SCALE GENOMIC DNA]</scope>
    <source>
        <strain evidence="3">HTHZ2018</strain>
        <tissue evidence="3">Muscle</tissue>
    </source>
</reference>
<feature type="coiled-coil region" evidence="1">
    <location>
        <begin position="323"/>
        <end position="440"/>
    </location>
</feature>
<feature type="coiled-coil region" evidence="1">
    <location>
        <begin position="662"/>
        <end position="772"/>
    </location>
</feature>
<keyword evidence="4" id="KW-1185">Reference proteome</keyword>
<evidence type="ECO:0000313" key="3">
    <source>
        <dbReference type="EMBL" id="TWW73839.1"/>
    </source>
</evidence>
<feature type="coiled-coil region" evidence="1">
    <location>
        <begin position="502"/>
        <end position="548"/>
    </location>
</feature>
<gene>
    <name evidence="3" type="ORF">D4764_15G0012350</name>
</gene>
<organism evidence="3 4">
    <name type="scientific">Takifugu flavidus</name>
    <name type="common">sansaifugu</name>
    <dbReference type="NCBI Taxonomy" id="433684"/>
    <lineage>
        <taxon>Eukaryota</taxon>
        <taxon>Metazoa</taxon>
        <taxon>Chordata</taxon>
        <taxon>Craniata</taxon>
        <taxon>Vertebrata</taxon>
        <taxon>Euteleostomi</taxon>
        <taxon>Actinopterygii</taxon>
        <taxon>Neopterygii</taxon>
        <taxon>Teleostei</taxon>
        <taxon>Neoteleostei</taxon>
        <taxon>Acanthomorphata</taxon>
        <taxon>Eupercaria</taxon>
        <taxon>Tetraodontiformes</taxon>
        <taxon>Tetradontoidea</taxon>
        <taxon>Tetraodontidae</taxon>
        <taxon>Takifugu</taxon>
    </lineage>
</organism>
<evidence type="ECO:0000256" key="2">
    <source>
        <dbReference type="SAM" id="MobiDB-lite"/>
    </source>
</evidence>
<proteinExistence type="predicted"/>
<dbReference type="EMBL" id="RHFK02000007">
    <property type="protein sequence ID" value="TWW73839.1"/>
    <property type="molecule type" value="Genomic_DNA"/>
</dbReference>
<feature type="compositionally biased region" description="Basic and acidic residues" evidence="2">
    <location>
        <begin position="627"/>
        <end position="636"/>
    </location>
</feature>
<comment type="caution">
    <text evidence="3">The sequence shown here is derived from an EMBL/GenBank/DDBJ whole genome shotgun (WGS) entry which is preliminary data.</text>
</comment>
<protein>
    <submittedName>
        <fullName evidence="3">Uncharacterized protein</fullName>
    </submittedName>
</protein>
<feature type="region of interest" description="Disordered" evidence="2">
    <location>
        <begin position="29"/>
        <end position="57"/>
    </location>
</feature>
<keyword evidence="1" id="KW-0175">Coiled coil</keyword>
<feature type="coiled-coil region" evidence="1">
    <location>
        <begin position="241"/>
        <end position="287"/>
    </location>
</feature>
<evidence type="ECO:0000313" key="4">
    <source>
        <dbReference type="Proteomes" id="UP000324091"/>
    </source>
</evidence>
<sequence length="793" mass="93874">MSDSGAFSGPLPNLASDEMLSRMSSLRRWLSRGAPKTSRRIDGTARNPAAEGRARTTGIINGDLEEERVQHLREALAEKEEQLSRAVKRHQMRTVAHMETLTQLNTSQAALKESNLKCASLEETLHSQQQEKEERHKRELMEQEEGFNQKLLVIEEEFVRKLEEEKHRSNEEEEALRQQLFLKEKKFNKLLEEEQNKYNEMIVDKEGSMKQQLLTQEETYNKMLADVCQRWETTSQKWVQMREELEQKVLESQRLRQEEQERTKEDLQRLSEAILQLELQVLKKKKKKSFWRWVCKRMSRPINGTARNPAAEGRAGTTGIINGDLEEERVQHLREALAEKEEQLSRAVERRHMRTVAHMETLTQLNTTQAALKESNLKCASLEETLHSQQQELEERHKRELMEQEEGFNQKLLVIEEEFERKLEEEKHRSNEEEEALRQQLFLKEKKFNKLLEEEQNKYNEMIVDKEGSMKQQLLTQEETYNKMLADVCQQWERTSQKWVQMRELLEQKVLESQRLRQEEHERTKEDLQRLSEAILQLELQVLKKKKKKSFWRWICKRMSEGNRCRKWSLFKALEARLNEIETRFRSLDGVASGSQEKLAAAEPPSVATASGPRQQPGRLGDGAQDSSDHSRRIDGTARNQQLKAEQEPLESSMETWREERVQHLREVLAEKEEQLSRAVKRHQMRTVAHMETLTQLNTTQAALKESNLKCASLEETLHSQQQEKEERHKRELMEQEEGFNQKLLLNEEEFVRKLEEEKHRSNEEEEALRQQLFLKEKKFTKCWKKSKINITR</sequence>
<feature type="region of interest" description="Disordered" evidence="2">
    <location>
        <begin position="592"/>
        <end position="658"/>
    </location>
</feature>
<evidence type="ECO:0000256" key="1">
    <source>
        <dbReference type="SAM" id="Coils"/>
    </source>
</evidence>
<dbReference type="Proteomes" id="UP000324091">
    <property type="component" value="Chromosome 15"/>
</dbReference>
<accession>A0A5C6P4I1</accession>
<feature type="coiled-coil region" evidence="1">
    <location>
        <begin position="62"/>
        <end position="131"/>
    </location>
</feature>